<dbReference type="EMBL" id="CAMXCT020002077">
    <property type="protein sequence ID" value="CAL1148817.1"/>
    <property type="molecule type" value="Genomic_DNA"/>
</dbReference>
<feature type="region of interest" description="Disordered" evidence="1">
    <location>
        <begin position="655"/>
        <end position="711"/>
    </location>
</feature>
<reference evidence="2" key="1">
    <citation type="submission" date="2022-10" db="EMBL/GenBank/DDBJ databases">
        <authorList>
            <person name="Chen Y."/>
            <person name="Dougan E. K."/>
            <person name="Chan C."/>
            <person name="Rhodes N."/>
            <person name="Thang M."/>
        </authorList>
    </citation>
    <scope>NUCLEOTIDE SEQUENCE</scope>
</reference>
<dbReference type="OrthoDB" id="409166at2759"/>
<protein>
    <submittedName>
        <fullName evidence="4">HMG box domain-containing protein</fullName>
    </submittedName>
</protein>
<evidence type="ECO:0000256" key="1">
    <source>
        <dbReference type="SAM" id="MobiDB-lite"/>
    </source>
</evidence>
<evidence type="ECO:0000313" key="2">
    <source>
        <dbReference type="EMBL" id="CAI3995442.1"/>
    </source>
</evidence>
<dbReference type="EMBL" id="CAMXCT030002077">
    <property type="protein sequence ID" value="CAL4782754.1"/>
    <property type="molecule type" value="Genomic_DNA"/>
</dbReference>
<dbReference type="Proteomes" id="UP001152797">
    <property type="component" value="Unassembled WGS sequence"/>
</dbReference>
<feature type="region of interest" description="Disordered" evidence="1">
    <location>
        <begin position="102"/>
        <end position="124"/>
    </location>
</feature>
<feature type="compositionally biased region" description="Basic and acidic residues" evidence="1">
    <location>
        <begin position="168"/>
        <end position="177"/>
    </location>
</feature>
<evidence type="ECO:0000313" key="5">
    <source>
        <dbReference type="Proteomes" id="UP001152797"/>
    </source>
</evidence>
<sequence>MDVDDDSDLEGLLSKEIGEDNPVLHADPWLQSLLGEQNSTNDIDIGNDGYSPESPIKTPDFLDAPEMFFPEENTSPPAAPASDIDSSVAADTVDHGDVEVELPKPAQPAPVPGKPLRGRAGRPKGTTKTFLAWQAAQAREDIAAEGIEIEKREPEPGSIAHAGQARKQKLEERRRQEQTQFEASNHGSIEAVVGDTSQRSLWGMCCHAWRLRSKDKSCSEKIGEVGEDNDPVVTALLDGAAVSASCKGVQRLMQQPYGVKDLLFQVGAAIFAFGTWMWAVFLSHLLTKCRGSSSDGSSQCWRAVLVICKLRYDETPSKVRVSVSEAGDHKILGKHDPDEACTHAKVLQAEHVQAVLLQNHGDKSFVFCTSKLPTHLSAVDRTTGENTRSVLWQQVAAVPEYLRISSAFEMKVRISVADRYPANIRAELGLQQSGYLDHFVNAFFPCDVHKLHSSIKNASENASFDVAGLLNAGLSCTDLGSTRTLRAILISILDQELEIIHSCPPVEPGGQFDEYRQGVFDLYLPQHAGIPRGKKKTHAKIRFILSYFLNGDLTSSTIIHYCPRGCCQSEASCRQNIAHFLAWALIPKKLPVLSRKTWTGFHDSLAWVGILASHHGLFQRVMEKFVGKPTPALAQAPNAPDGSWLDVMLALGPGPGHESNKAARDQKHSSAADQNPLQKEAKSEQHDDEPDADEPDWLKKKRQSKQTARDWVASQPAQRIAVLTDCVEPLFILMNKFLKMSGANWRRQQERLAFSSKKRTYAVVEAALGKDVLAKLQTGMRAVSLPEQEDCHLRGLRFKLVSCGCCAIESLIWLSRENMPYQLFRVLDPTQNQEGAEKIAEKIAAWPVCMRDWLSSVLLDKFPQPDHITTGECLAILESIAAMTDCDIAEIESRHAQTRDFCLGRARGWPENLESVACRFLCRRHGESQPITKNYVKPNKKKRRGGGGAWRAFVHVRCKGQKFGRDGAKKLAEEYRSLPQSEKDKFKRIGAAGALSHNAGYKSFGAASVPLPPLPG</sequence>
<feature type="region of interest" description="Disordered" evidence="1">
    <location>
        <begin position="1"/>
        <end position="89"/>
    </location>
</feature>
<gene>
    <name evidence="2" type="ORF">C1SCF055_LOCUS22008</name>
</gene>
<organism evidence="2">
    <name type="scientific">Cladocopium goreaui</name>
    <dbReference type="NCBI Taxonomy" id="2562237"/>
    <lineage>
        <taxon>Eukaryota</taxon>
        <taxon>Sar</taxon>
        <taxon>Alveolata</taxon>
        <taxon>Dinophyceae</taxon>
        <taxon>Suessiales</taxon>
        <taxon>Symbiodiniaceae</taxon>
        <taxon>Cladocopium</taxon>
    </lineage>
</organism>
<reference evidence="3" key="2">
    <citation type="submission" date="2024-04" db="EMBL/GenBank/DDBJ databases">
        <authorList>
            <person name="Chen Y."/>
            <person name="Shah S."/>
            <person name="Dougan E. K."/>
            <person name="Thang M."/>
            <person name="Chan C."/>
        </authorList>
    </citation>
    <scope>NUCLEOTIDE SEQUENCE [LARGE SCALE GENOMIC DNA]</scope>
</reference>
<accession>A0A9P1CQU3</accession>
<feature type="compositionally biased region" description="Basic and acidic residues" evidence="1">
    <location>
        <begin position="658"/>
        <end position="670"/>
    </location>
</feature>
<keyword evidence="5" id="KW-1185">Reference proteome</keyword>
<evidence type="ECO:0000313" key="3">
    <source>
        <dbReference type="EMBL" id="CAL1148817.1"/>
    </source>
</evidence>
<dbReference type="EMBL" id="CAMXCT010002077">
    <property type="protein sequence ID" value="CAI3995442.1"/>
    <property type="molecule type" value="Genomic_DNA"/>
</dbReference>
<name>A0A9P1CQU3_9DINO</name>
<feature type="region of interest" description="Disordered" evidence="1">
    <location>
        <begin position="150"/>
        <end position="183"/>
    </location>
</feature>
<feature type="compositionally biased region" description="Acidic residues" evidence="1">
    <location>
        <begin position="686"/>
        <end position="695"/>
    </location>
</feature>
<evidence type="ECO:0000313" key="4">
    <source>
        <dbReference type="EMBL" id="CAL4782754.1"/>
    </source>
</evidence>
<comment type="caution">
    <text evidence="2">The sequence shown here is derived from an EMBL/GenBank/DDBJ whole genome shotgun (WGS) entry which is preliminary data.</text>
</comment>
<proteinExistence type="predicted"/>
<dbReference type="AlphaFoldDB" id="A0A9P1CQU3"/>